<reference evidence="3 4" key="1">
    <citation type="submission" date="2012-02" db="EMBL/GenBank/DDBJ databases">
        <title>Improved High-Quality Draft sequence of Microvirga sp. WSM3557.</title>
        <authorList>
            <consortium name="US DOE Joint Genome Institute"/>
            <person name="Lucas S."/>
            <person name="Han J."/>
            <person name="Lapidus A."/>
            <person name="Cheng J.-F."/>
            <person name="Goodwin L."/>
            <person name="Pitluck S."/>
            <person name="Peters L."/>
            <person name="Zhang X."/>
            <person name="Detter J.C."/>
            <person name="Han C."/>
            <person name="Tapia R."/>
            <person name="Land M."/>
            <person name="Hauser L."/>
            <person name="Kyrpides N."/>
            <person name="Ivanova N."/>
            <person name="Pagani I."/>
            <person name="Brau L."/>
            <person name="Yates R."/>
            <person name="O'Hara G."/>
            <person name="Rui T."/>
            <person name="Howieson J."/>
            <person name="Reeve W."/>
            <person name="Woyke T."/>
        </authorList>
    </citation>
    <scope>NUCLEOTIDE SEQUENCE [LARGE SCALE GENOMIC DNA]</scope>
    <source>
        <strain evidence="3 4">WSM3557</strain>
    </source>
</reference>
<dbReference type="PATRIC" id="fig|864069.3.peg.1592"/>
<feature type="transmembrane region" description="Helical" evidence="1">
    <location>
        <begin position="94"/>
        <end position="119"/>
    </location>
</feature>
<dbReference type="Pfam" id="PF07331">
    <property type="entry name" value="TctB"/>
    <property type="match status" value="1"/>
</dbReference>
<keyword evidence="4" id="KW-1185">Reference proteome</keyword>
<feature type="transmembrane region" description="Helical" evidence="1">
    <location>
        <begin position="54"/>
        <end position="74"/>
    </location>
</feature>
<evidence type="ECO:0000313" key="4">
    <source>
        <dbReference type="Proteomes" id="UP000003947"/>
    </source>
</evidence>
<feature type="domain" description="DUF1468" evidence="2">
    <location>
        <begin position="7"/>
        <end position="116"/>
    </location>
</feature>
<dbReference type="EMBL" id="JH660640">
    <property type="protein sequence ID" value="EIM30113.1"/>
    <property type="molecule type" value="Genomic_DNA"/>
</dbReference>
<dbReference type="Proteomes" id="UP000003947">
    <property type="component" value="Unassembled WGS sequence"/>
</dbReference>
<evidence type="ECO:0000313" key="3">
    <source>
        <dbReference type="EMBL" id="EIM30113.1"/>
    </source>
</evidence>
<name>I4Z1M1_9HYPH</name>
<dbReference type="InterPro" id="IPR009936">
    <property type="entry name" value="DUF1468"/>
</dbReference>
<proteinExistence type="predicted"/>
<keyword evidence="1" id="KW-1133">Transmembrane helix</keyword>
<accession>I4Z1M1</accession>
<organism evidence="3 4">
    <name type="scientific">Microvirga lotononidis</name>
    <dbReference type="NCBI Taxonomy" id="864069"/>
    <lineage>
        <taxon>Bacteria</taxon>
        <taxon>Pseudomonadati</taxon>
        <taxon>Pseudomonadota</taxon>
        <taxon>Alphaproteobacteria</taxon>
        <taxon>Hyphomicrobiales</taxon>
        <taxon>Methylobacteriaceae</taxon>
        <taxon>Microvirga</taxon>
    </lineage>
</organism>
<keyword evidence="1" id="KW-0812">Transmembrane</keyword>
<dbReference type="STRING" id="864069.MicloDRAFT_00014340"/>
<keyword evidence="1" id="KW-0472">Membrane</keyword>
<evidence type="ECO:0000256" key="1">
    <source>
        <dbReference type="SAM" id="Phobius"/>
    </source>
</evidence>
<dbReference type="AlphaFoldDB" id="I4Z1M1"/>
<dbReference type="HOGENOM" id="CLU_108885_1_0_5"/>
<feature type="transmembrane region" description="Helical" evidence="1">
    <location>
        <begin position="15"/>
        <end position="33"/>
    </location>
</feature>
<sequence length="124" mass="12580">MNYRIGSSFQLGPGAFPVIVSILLVVVGAAQIIRAVFSGGEAALQIDVRSISSIVGALVFAGLTVKGLGIIVAIPGAVILSSLASGSARLLPTLLMAAFLTAFAYLVFVVGLGIQLSLLPEALQ</sequence>
<gene>
    <name evidence="3" type="ORF">MicloDRAFT_00014340</name>
</gene>
<evidence type="ECO:0000259" key="2">
    <source>
        <dbReference type="Pfam" id="PF07331"/>
    </source>
</evidence>
<protein>
    <submittedName>
        <fullName evidence="3">Tripartite tricarboxylate transporter TctB family</fullName>
    </submittedName>
</protein>